<dbReference type="EMBL" id="JACHGW010000004">
    <property type="protein sequence ID" value="MBB6052158.1"/>
    <property type="molecule type" value="Genomic_DNA"/>
</dbReference>
<dbReference type="FunFam" id="3.30.470.20:FF:000002">
    <property type="entry name" value="Succinate--CoA ligase [ADP-forming] subunit beta"/>
    <property type="match status" value="1"/>
</dbReference>
<dbReference type="GO" id="GO:0006104">
    <property type="term" value="P:succinyl-CoA metabolic process"/>
    <property type="evidence" value="ECO:0007669"/>
    <property type="project" value="TreeGrafter"/>
</dbReference>
<evidence type="ECO:0000313" key="11">
    <source>
        <dbReference type="Proteomes" id="UP000520814"/>
    </source>
</evidence>
<dbReference type="Proteomes" id="UP000520814">
    <property type="component" value="Unassembled WGS sequence"/>
</dbReference>
<dbReference type="HAMAP" id="MF_00558">
    <property type="entry name" value="Succ_CoA_beta"/>
    <property type="match status" value="1"/>
</dbReference>
<comment type="catalytic activity">
    <reaction evidence="7">
        <text>succinate + ATP + CoA = succinyl-CoA + ADP + phosphate</text>
        <dbReference type="Rhea" id="RHEA:17661"/>
        <dbReference type="ChEBI" id="CHEBI:30031"/>
        <dbReference type="ChEBI" id="CHEBI:30616"/>
        <dbReference type="ChEBI" id="CHEBI:43474"/>
        <dbReference type="ChEBI" id="CHEBI:57287"/>
        <dbReference type="ChEBI" id="CHEBI:57292"/>
        <dbReference type="ChEBI" id="CHEBI:456216"/>
        <dbReference type="EC" id="6.2.1.5"/>
    </reaction>
</comment>
<feature type="binding site" evidence="7">
    <location>
        <position position="264"/>
    </location>
    <ligand>
        <name>substrate</name>
        <note>ligand shared with subunit alpha</note>
    </ligand>
</feature>
<feature type="domain" description="ATP-grasp" evidence="9">
    <location>
        <begin position="9"/>
        <end position="225"/>
    </location>
</feature>
<accession>A0A7W9W7Y0</accession>
<dbReference type="PROSITE" id="PS50975">
    <property type="entry name" value="ATP_GRASP"/>
    <property type="match status" value="1"/>
</dbReference>
<keyword evidence="2 7" id="KW-0816">Tricarboxylic acid cycle</keyword>
<comment type="similarity">
    <text evidence="1 7">Belongs to the succinate/malate CoA ligase beta subunit family.</text>
</comment>
<dbReference type="Gene3D" id="3.40.50.261">
    <property type="entry name" value="Succinyl-CoA synthetase domains"/>
    <property type="match status" value="1"/>
</dbReference>
<dbReference type="GO" id="GO:0000287">
    <property type="term" value="F:magnesium ion binding"/>
    <property type="evidence" value="ECO:0007669"/>
    <property type="project" value="UniProtKB-UniRule"/>
</dbReference>
<feature type="binding site" evidence="7">
    <location>
        <position position="197"/>
    </location>
    <ligand>
        <name>Mg(2+)</name>
        <dbReference type="ChEBI" id="CHEBI:18420"/>
    </ligand>
</feature>
<proteinExistence type="inferred from homology"/>
<dbReference type="PANTHER" id="PTHR11815">
    <property type="entry name" value="SUCCINYL-COA SYNTHETASE BETA CHAIN"/>
    <property type="match status" value="1"/>
</dbReference>
<dbReference type="SUPFAM" id="SSF52210">
    <property type="entry name" value="Succinyl-CoA synthetase domains"/>
    <property type="match status" value="1"/>
</dbReference>
<dbReference type="EC" id="6.2.1.5" evidence="7"/>
<dbReference type="UniPathway" id="UPA00223">
    <property type="reaction ID" value="UER00999"/>
</dbReference>
<dbReference type="InterPro" id="IPR013815">
    <property type="entry name" value="ATP_grasp_subdomain_1"/>
</dbReference>
<evidence type="ECO:0000256" key="7">
    <source>
        <dbReference type="HAMAP-Rule" id="MF_00558"/>
    </source>
</evidence>
<dbReference type="InterPro" id="IPR005809">
    <property type="entry name" value="Succ_CoA_ligase-like_bsu"/>
</dbReference>
<comment type="cofactor">
    <cofactor evidence="7">
        <name>Mg(2+)</name>
        <dbReference type="ChEBI" id="CHEBI:18420"/>
    </cofactor>
    <text evidence="7">Binds 1 Mg(2+) ion per subunit.</text>
</comment>
<evidence type="ECO:0000256" key="6">
    <source>
        <dbReference type="ARBA" id="ARBA00022842"/>
    </source>
</evidence>
<feature type="binding site" evidence="7">
    <location>
        <position position="211"/>
    </location>
    <ligand>
        <name>Mg(2+)</name>
        <dbReference type="ChEBI" id="CHEBI:18420"/>
    </ligand>
</feature>
<evidence type="ECO:0000256" key="4">
    <source>
        <dbReference type="ARBA" id="ARBA00022723"/>
    </source>
</evidence>
<keyword evidence="5 7" id="KW-0547">Nucleotide-binding</keyword>
<name>A0A7W9W7Y0_ARMRO</name>
<dbReference type="GO" id="GO:0042709">
    <property type="term" value="C:succinate-CoA ligase complex"/>
    <property type="evidence" value="ECO:0007669"/>
    <property type="project" value="TreeGrafter"/>
</dbReference>
<dbReference type="GO" id="GO:0006099">
    <property type="term" value="P:tricarboxylic acid cycle"/>
    <property type="evidence" value="ECO:0007669"/>
    <property type="project" value="UniProtKB-UniRule"/>
</dbReference>
<dbReference type="InterPro" id="IPR016102">
    <property type="entry name" value="Succinyl-CoA_synth-like"/>
</dbReference>
<sequence length="383" mass="40506">MKMQEYQAKALLAQFGVPTPKGIVCTTPDEVKAAAESLGGGAVVKAQVLAGGRGKAGAVKVAKTAEACADFAGSILGKKLYFEQAKEELAINTLLVEELLPIAKEYYLGMVVDRDTQRNVLILSSQGGMDIEEVAHSHPDAIGRHPVDPAIGVKDFHIRELARKGGIPDSELGKLAPFVKNLYNACLKSDATLAEINPLVVLADGNFIAGDAKINIDDNTLYRHPELAAHGEDSDELNDFEKEARRRGINNYVHLGGNVGIICNGAGLVMGTMDEVKRAGGQPANFLDIGGGAKAELVRSSLELILLDKDVKAILINIFGGITRGDEVAKGIIEATSTMDIQVPLVVRLAGTNSEEGLALLKDANLVPAATMQEAAQKVVALL</sequence>
<keyword evidence="6 7" id="KW-0460">Magnesium</keyword>
<dbReference type="PANTHER" id="PTHR11815:SF10">
    <property type="entry name" value="SUCCINATE--COA LIGASE [GDP-FORMING] SUBUNIT BETA, MITOCHONDRIAL"/>
    <property type="match status" value="1"/>
</dbReference>
<comment type="function">
    <text evidence="7">Succinyl-CoA synthetase functions in the citric acid cycle (TCA), coupling the hydrolysis of succinyl-CoA to the synthesis of either ATP or GTP and thus represents the only step of substrate-level phosphorylation in the TCA. The beta subunit provides nucleotide specificity of the enzyme and binds the substrate succinate, while the binding sites for coenzyme A and phosphate are found in the alpha subunit.</text>
</comment>
<dbReference type="AlphaFoldDB" id="A0A7W9W7Y0"/>
<dbReference type="InterPro" id="IPR005811">
    <property type="entry name" value="SUCC_ACL_C"/>
</dbReference>
<comment type="caution">
    <text evidence="10">The sequence shown here is derived from an EMBL/GenBank/DDBJ whole genome shotgun (WGS) entry which is preliminary data.</text>
</comment>
<comment type="catalytic activity">
    <reaction evidence="7">
        <text>GTP + succinate + CoA = succinyl-CoA + GDP + phosphate</text>
        <dbReference type="Rhea" id="RHEA:22120"/>
        <dbReference type="ChEBI" id="CHEBI:30031"/>
        <dbReference type="ChEBI" id="CHEBI:37565"/>
        <dbReference type="ChEBI" id="CHEBI:43474"/>
        <dbReference type="ChEBI" id="CHEBI:57287"/>
        <dbReference type="ChEBI" id="CHEBI:57292"/>
        <dbReference type="ChEBI" id="CHEBI:58189"/>
    </reaction>
</comment>
<evidence type="ECO:0000256" key="1">
    <source>
        <dbReference type="ARBA" id="ARBA00009182"/>
    </source>
</evidence>
<feature type="binding site" evidence="7">
    <location>
        <position position="100"/>
    </location>
    <ligand>
        <name>ATP</name>
        <dbReference type="ChEBI" id="CHEBI:30616"/>
    </ligand>
</feature>
<evidence type="ECO:0000256" key="3">
    <source>
        <dbReference type="ARBA" id="ARBA00022598"/>
    </source>
</evidence>
<dbReference type="Pfam" id="PF00549">
    <property type="entry name" value="Ligase_CoA"/>
    <property type="match status" value="1"/>
</dbReference>
<evidence type="ECO:0000313" key="10">
    <source>
        <dbReference type="EMBL" id="MBB6052158.1"/>
    </source>
</evidence>
<keyword evidence="3 7" id="KW-0436">Ligase</keyword>
<keyword evidence="7 8" id="KW-0067">ATP-binding</keyword>
<dbReference type="PROSITE" id="PS01217">
    <property type="entry name" value="SUCCINYL_COA_LIG_3"/>
    <property type="match status" value="1"/>
</dbReference>
<protein>
    <recommendedName>
        <fullName evidence="7">Succinate--CoA ligase [ADP-forming] subunit beta</fullName>
        <ecNumber evidence="7">6.2.1.5</ecNumber>
    </recommendedName>
    <alternativeName>
        <fullName evidence="7">Succinyl-CoA synthetase subunit beta</fullName>
        <shortName evidence="7">SCS-beta</shortName>
    </alternativeName>
</protein>
<dbReference type="RefSeq" id="WP_184200671.1">
    <property type="nucleotide sequence ID" value="NZ_JACHGW010000004.1"/>
</dbReference>
<dbReference type="GO" id="GO:0004775">
    <property type="term" value="F:succinate-CoA ligase (ADP-forming) activity"/>
    <property type="evidence" value="ECO:0007669"/>
    <property type="project" value="UniProtKB-UniRule"/>
</dbReference>
<feature type="binding site" evidence="7">
    <location>
        <position position="105"/>
    </location>
    <ligand>
        <name>ATP</name>
        <dbReference type="ChEBI" id="CHEBI:30616"/>
    </ligand>
</feature>
<dbReference type="Pfam" id="PF08442">
    <property type="entry name" value="ATP-grasp_2"/>
    <property type="match status" value="1"/>
</dbReference>
<keyword evidence="4 7" id="KW-0479">Metal-binding</keyword>
<dbReference type="FunFam" id="3.40.50.261:FF:000001">
    <property type="entry name" value="Succinate--CoA ligase [ADP-forming] subunit beta"/>
    <property type="match status" value="1"/>
</dbReference>
<dbReference type="NCBIfam" id="NF001913">
    <property type="entry name" value="PRK00696.1"/>
    <property type="match status" value="1"/>
</dbReference>
<evidence type="ECO:0000256" key="5">
    <source>
        <dbReference type="ARBA" id="ARBA00022741"/>
    </source>
</evidence>
<evidence type="ECO:0000256" key="8">
    <source>
        <dbReference type="PROSITE-ProRule" id="PRU00409"/>
    </source>
</evidence>
<gene>
    <name evidence="7" type="primary">sucC</name>
    <name evidence="10" type="ORF">HNQ39_003979</name>
</gene>
<dbReference type="GO" id="GO:0005524">
    <property type="term" value="F:ATP binding"/>
    <property type="evidence" value="ECO:0007669"/>
    <property type="project" value="UniProtKB-UniRule"/>
</dbReference>
<keyword evidence="11" id="KW-1185">Reference proteome</keyword>
<reference evidence="10 11" key="1">
    <citation type="submission" date="2020-08" db="EMBL/GenBank/DDBJ databases">
        <title>Genomic Encyclopedia of Type Strains, Phase IV (KMG-IV): sequencing the most valuable type-strain genomes for metagenomic binning, comparative biology and taxonomic classification.</title>
        <authorList>
            <person name="Goeker M."/>
        </authorList>
    </citation>
    <scope>NUCLEOTIDE SEQUENCE [LARGE SCALE GENOMIC DNA]</scope>
    <source>
        <strain evidence="10 11">DSM 23562</strain>
    </source>
</reference>
<evidence type="ECO:0000256" key="2">
    <source>
        <dbReference type="ARBA" id="ARBA00022532"/>
    </source>
</evidence>
<dbReference type="Gene3D" id="3.30.470.20">
    <property type="entry name" value="ATP-grasp fold, B domain"/>
    <property type="match status" value="1"/>
</dbReference>
<dbReference type="Gene3D" id="3.30.1490.20">
    <property type="entry name" value="ATP-grasp fold, A domain"/>
    <property type="match status" value="1"/>
</dbReference>
<dbReference type="NCBIfam" id="TIGR01016">
    <property type="entry name" value="sucCoAbeta"/>
    <property type="match status" value="1"/>
</dbReference>
<organism evidence="10 11">
    <name type="scientific">Armatimonas rosea</name>
    <dbReference type="NCBI Taxonomy" id="685828"/>
    <lineage>
        <taxon>Bacteria</taxon>
        <taxon>Bacillati</taxon>
        <taxon>Armatimonadota</taxon>
        <taxon>Armatimonadia</taxon>
        <taxon>Armatimonadales</taxon>
        <taxon>Armatimonadaceae</taxon>
        <taxon>Armatimonas</taxon>
    </lineage>
</organism>
<feature type="binding site" evidence="7">
    <location>
        <begin position="321"/>
        <end position="323"/>
    </location>
    <ligand>
        <name>substrate</name>
        <note>ligand shared with subunit alpha</note>
    </ligand>
</feature>
<dbReference type="SUPFAM" id="SSF56059">
    <property type="entry name" value="Glutathione synthetase ATP-binding domain-like"/>
    <property type="match status" value="1"/>
</dbReference>
<feature type="binding site" evidence="7">
    <location>
        <position position="45"/>
    </location>
    <ligand>
        <name>ATP</name>
        <dbReference type="ChEBI" id="CHEBI:30616"/>
    </ligand>
</feature>
<comment type="pathway">
    <text evidence="7">Carbohydrate metabolism; tricarboxylic acid cycle; succinate from succinyl-CoA (ligase route): step 1/1.</text>
</comment>
<dbReference type="InterPro" id="IPR011761">
    <property type="entry name" value="ATP-grasp"/>
</dbReference>
<feature type="binding site" evidence="7">
    <location>
        <position position="97"/>
    </location>
    <ligand>
        <name>ATP</name>
        <dbReference type="ChEBI" id="CHEBI:30616"/>
    </ligand>
</feature>
<dbReference type="InterPro" id="IPR017866">
    <property type="entry name" value="Succ-CoA_synthase_bsu_CS"/>
</dbReference>
<dbReference type="PIRSF" id="PIRSF001554">
    <property type="entry name" value="SucCS_beta"/>
    <property type="match status" value="1"/>
</dbReference>
<evidence type="ECO:0000259" key="9">
    <source>
        <dbReference type="PROSITE" id="PS50975"/>
    </source>
</evidence>
<dbReference type="InterPro" id="IPR013650">
    <property type="entry name" value="ATP-grasp_succ-CoA_synth-type"/>
</dbReference>
<comment type="subunit">
    <text evidence="7">Heterotetramer of two alpha and two beta subunits.</text>
</comment>
<feature type="binding site" evidence="7">
    <location>
        <begin position="52"/>
        <end position="54"/>
    </location>
    <ligand>
        <name>ATP</name>
        <dbReference type="ChEBI" id="CHEBI:30616"/>
    </ligand>
</feature>
<dbReference type="GO" id="GO:0005829">
    <property type="term" value="C:cytosol"/>
    <property type="evidence" value="ECO:0007669"/>
    <property type="project" value="TreeGrafter"/>
</dbReference>